<evidence type="ECO:0000313" key="2">
    <source>
        <dbReference type="EMBL" id="GME81407.1"/>
    </source>
</evidence>
<dbReference type="EMBL" id="BSXN01004519">
    <property type="protein sequence ID" value="GME81407.1"/>
    <property type="molecule type" value="Genomic_DNA"/>
</dbReference>
<keyword evidence="1" id="KW-0812">Transmembrane</keyword>
<dbReference type="Proteomes" id="UP001165120">
    <property type="component" value="Unassembled WGS sequence"/>
</dbReference>
<comment type="caution">
    <text evidence="2">The sequence shown here is derived from an EMBL/GenBank/DDBJ whole genome shotgun (WGS) entry which is preliminary data.</text>
</comment>
<proteinExistence type="predicted"/>
<sequence length="149" mass="16418">MEGFLLIVELSTIDLVFLLLFIGLSIDFVEEFIGDGIFKEMSLVGLSKEIDVSPMCGIFDFLVGDLFDDDEAASAFFCASNKFLSNWVVAEKFLSTPPSFNFISNGVTDADVATVELKVDRDNIVELVELVLTLTLSLLIDFDIPCAIE</sequence>
<evidence type="ECO:0000313" key="3">
    <source>
        <dbReference type="Proteomes" id="UP001165120"/>
    </source>
</evidence>
<gene>
    <name evidence="2" type="ORF">Cboi02_000658400</name>
</gene>
<organism evidence="2 3">
    <name type="scientific">Candida boidinii</name>
    <name type="common">Yeast</name>
    <dbReference type="NCBI Taxonomy" id="5477"/>
    <lineage>
        <taxon>Eukaryota</taxon>
        <taxon>Fungi</taxon>
        <taxon>Dikarya</taxon>
        <taxon>Ascomycota</taxon>
        <taxon>Saccharomycotina</taxon>
        <taxon>Pichiomycetes</taxon>
        <taxon>Pichiales</taxon>
        <taxon>Pichiaceae</taxon>
        <taxon>Ogataea</taxon>
        <taxon>Ogataea/Candida clade</taxon>
    </lineage>
</organism>
<accession>A0A9W6T9X6</accession>
<evidence type="ECO:0000256" key="1">
    <source>
        <dbReference type="SAM" id="Phobius"/>
    </source>
</evidence>
<dbReference type="AlphaFoldDB" id="A0A9W6T9X6"/>
<name>A0A9W6T9X6_CANBO</name>
<feature type="transmembrane region" description="Helical" evidence="1">
    <location>
        <begin position="6"/>
        <end position="29"/>
    </location>
</feature>
<protein>
    <submittedName>
        <fullName evidence="2">Unnamed protein product</fullName>
    </submittedName>
</protein>
<reference evidence="2" key="1">
    <citation type="submission" date="2023-04" db="EMBL/GenBank/DDBJ databases">
        <title>Candida boidinii NBRC 10035.</title>
        <authorList>
            <person name="Ichikawa N."/>
            <person name="Sato H."/>
            <person name="Tonouchi N."/>
        </authorList>
    </citation>
    <scope>NUCLEOTIDE SEQUENCE</scope>
    <source>
        <strain evidence="2">NBRC 10035</strain>
    </source>
</reference>
<keyword evidence="3" id="KW-1185">Reference proteome</keyword>
<keyword evidence="1" id="KW-0472">Membrane</keyword>
<keyword evidence="1" id="KW-1133">Transmembrane helix</keyword>